<dbReference type="GO" id="GO:0005737">
    <property type="term" value="C:cytoplasm"/>
    <property type="evidence" value="ECO:0007669"/>
    <property type="project" value="UniProtKB-UniRule"/>
</dbReference>
<sequence length="453" mass="52174">MSVESLRAKHPVFIYNDLNIYQNSNRLDIDFDFTMEPDVAFRPKVSIPIIEKVKSEDIENFAFHLGLIEAVSYWKSACSPEFIVKAGKLNEQQVSWWHDLFIHGLGEFFYQNNINFTNPNFLSIRSEADAPTYKKVQPKDMSGDLIMVGGGKDSAVTLEILKKMGKRRNVFILNPTRPALEITSNAGYKEPLIIERTIDRKLLDLNSKGYLNGHTPFSAYLAFLGIFVGELHDYENIVASNEQSAGEGNVVFHELEINHQYSKSIRFERLFREYYTKFLTSDIQYFSFLRPLYELQISRLFVKQDGQLDAFCSCNVNRGESWCGECPKCAFVYLSLFPFLDSTRLKEVFGKDFFDNPQIQKHIVDLVGLGEHKPFDCVGTVEESRMAVALVIKKYELLNQPLPDFFVFLKDKLGVTDDVSADQIEKKLKGDWSNSNFLPREYSRLLRKKISQL</sequence>
<dbReference type="InterPro" id="IPR043689">
    <property type="entry name" value="MurL"/>
</dbReference>
<dbReference type="GO" id="GO:0009252">
    <property type="term" value="P:peptidoglycan biosynthetic process"/>
    <property type="evidence" value="ECO:0007669"/>
    <property type="project" value="UniProtKB-UniRule"/>
</dbReference>
<dbReference type="InterPro" id="IPR058741">
    <property type="entry name" value="MurL_C"/>
</dbReference>
<comment type="caution">
    <text evidence="4">The sequence shown here is derived from an EMBL/GenBank/DDBJ whole genome shotgun (WGS) entry which is preliminary data.</text>
</comment>
<comment type="function">
    <text evidence="1">Cell wall formation. Catalyzes epimerization of the terminal L-glutamate in UDP-N-acetyl-alpha-D-muramoyl-L-alanyl-L-glutamate.</text>
</comment>
<dbReference type="Proteomes" id="UP000177855">
    <property type="component" value="Unassembled WGS sequence"/>
</dbReference>
<comment type="pathway">
    <text evidence="1">Cell wall biogenesis; peptidoglycan biosynthesis.</text>
</comment>
<comment type="similarity">
    <text evidence="1">Belongs to the MurL family.</text>
</comment>
<dbReference type="GO" id="GO:0016855">
    <property type="term" value="F:racemase and epimerase activity, acting on amino acids and derivatives"/>
    <property type="evidence" value="ECO:0007669"/>
    <property type="project" value="UniProtKB-UniRule"/>
</dbReference>
<keyword evidence="1" id="KW-0131">Cell cycle</keyword>
<dbReference type="Pfam" id="PF26298">
    <property type="entry name" value="MurL_epimerase_C"/>
    <property type="match status" value="1"/>
</dbReference>
<keyword evidence="1" id="KW-0961">Cell wall biogenesis/degradation</keyword>
<accession>A0A1F8CL19</accession>
<evidence type="ECO:0000256" key="1">
    <source>
        <dbReference type="HAMAP-Rule" id="MF_02209"/>
    </source>
</evidence>
<proteinExistence type="inferred from homology"/>
<comment type="catalytic activity">
    <reaction evidence="1">
        <text>UDP-N-acetyl-alpha-D-muramoyl-L-alanyl-L-glutamate + ATP + H2O = UDP-N-acetyl-alpha-D-muramoyl-L-alanyl-D-glutamate + AMP + diphosphate + H(+)</text>
        <dbReference type="Rhea" id="RHEA:58812"/>
        <dbReference type="ChEBI" id="CHEBI:15377"/>
        <dbReference type="ChEBI" id="CHEBI:15378"/>
        <dbReference type="ChEBI" id="CHEBI:30616"/>
        <dbReference type="ChEBI" id="CHEBI:33019"/>
        <dbReference type="ChEBI" id="CHEBI:83900"/>
        <dbReference type="ChEBI" id="CHEBI:142725"/>
        <dbReference type="ChEBI" id="CHEBI:456215"/>
        <dbReference type="EC" id="5.1.1.23"/>
    </reaction>
</comment>
<dbReference type="GO" id="GO:0008360">
    <property type="term" value="P:regulation of cell shape"/>
    <property type="evidence" value="ECO:0007669"/>
    <property type="project" value="UniProtKB-KW"/>
</dbReference>
<organism evidence="4 5">
    <name type="scientific">Candidatus Woesebacteria bacterium RIFOXYA1_FULL_40_18</name>
    <dbReference type="NCBI Taxonomy" id="1802532"/>
    <lineage>
        <taxon>Bacteria</taxon>
        <taxon>Candidatus Woeseibacteriota</taxon>
    </lineage>
</organism>
<evidence type="ECO:0000259" key="3">
    <source>
        <dbReference type="Pfam" id="PF26299"/>
    </source>
</evidence>
<dbReference type="InterPro" id="IPR058740">
    <property type="entry name" value="MurL_N"/>
</dbReference>
<keyword evidence="1" id="KW-0133">Cell shape</keyword>
<reference evidence="4 5" key="1">
    <citation type="journal article" date="2016" name="Nat. Commun.">
        <title>Thousands of microbial genomes shed light on interconnected biogeochemical processes in an aquifer system.</title>
        <authorList>
            <person name="Anantharaman K."/>
            <person name="Brown C.T."/>
            <person name="Hug L.A."/>
            <person name="Sharon I."/>
            <person name="Castelle C.J."/>
            <person name="Probst A.J."/>
            <person name="Thomas B.C."/>
            <person name="Singh A."/>
            <person name="Wilkins M.J."/>
            <person name="Karaoz U."/>
            <person name="Brodie E.L."/>
            <person name="Williams K.H."/>
            <person name="Hubbard S.S."/>
            <person name="Banfield J.F."/>
        </authorList>
    </citation>
    <scope>NUCLEOTIDE SEQUENCE [LARGE SCALE GENOMIC DNA]</scope>
</reference>
<dbReference type="GO" id="GO:0051301">
    <property type="term" value="P:cell division"/>
    <property type="evidence" value="ECO:0007669"/>
    <property type="project" value="UniProtKB-KW"/>
</dbReference>
<dbReference type="GO" id="GO:0071555">
    <property type="term" value="P:cell wall organization"/>
    <property type="evidence" value="ECO:0007669"/>
    <property type="project" value="UniProtKB-KW"/>
</dbReference>
<keyword evidence="1" id="KW-0132">Cell division</keyword>
<dbReference type="HAMAP" id="MF_02209">
    <property type="entry name" value="MurL"/>
    <property type="match status" value="1"/>
</dbReference>
<protein>
    <recommendedName>
        <fullName evidence="1">UDP-N-acetyl-alpha-D-muramoyl-L-alanyl-L-glutamate epimerase</fullName>
        <ecNumber evidence="1">5.1.1.23</ecNumber>
    </recommendedName>
    <alternativeName>
        <fullName evidence="1">UDP-MurNAc-L-Ala-L-Glu epimerase</fullName>
    </alternativeName>
</protein>
<evidence type="ECO:0000313" key="4">
    <source>
        <dbReference type="EMBL" id="OGM76796.1"/>
    </source>
</evidence>
<dbReference type="EMBL" id="MGHS01000018">
    <property type="protein sequence ID" value="OGM76796.1"/>
    <property type="molecule type" value="Genomic_DNA"/>
</dbReference>
<keyword evidence="1" id="KW-0413">Isomerase</keyword>
<gene>
    <name evidence="1" type="primary">murL</name>
    <name evidence="4" type="ORF">A2210_00630</name>
</gene>
<keyword evidence="1" id="KW-0573">Peptidoglycan synthesis</keyword>
<dbReference type="UniPathway" id="UPA00219"/>
<name>A0A1F8CL19_9BACT</name>
<evidence type="ECO:0000259" key="2">
    <source>
        <dbReference type="Pfam" id="PF26298"/>
    </source>
</evidence>
<dbReference type="EC" id="5.1.1.23" evidence="1"/>
<evidence type="ECO:0000313" key="5">
    <source>
        <dbReference type="Proteomes" id="UP000177855"/>
    </source>
</evidence>
<feature type="domain" description="MurL N-terminal" evidence="3">
    <location>
        <begin position="8"/>
        <end position="288"/>
    </location>
</feature>
<dbReference type="Pfam" id="PF26299">
    <property type="entry name" value="MurL_N"/>
    <property type="match status" value="1"/>
</dbReference>
<feature type="domain" description="MurL C-terminal" evidence="2">
    <location>
        <begin position="313"/>
        <end position="397"/>
    </location>
</feature>
<dbReference type="AlphaFoldDB" id="A0A1F8CL19"/>
<dbReference type="STRING" id="1802532.A2210_00630"/>